<evidence type="ECO:0000313" key="3">
    <source>
        <dbReference type="Proteomes" id="UP000663722"/>
    </source>
</evidence>
<dbReference type="KEGG" id="dmm:dnm_052090"/>
<dbReference type="EMBL" id="CP061800">
    <property type="protein sequence ID" value="QTA89160.1"/>
    <property type="molecule type" value="Genomic_DNA"/>
</dbReference>
<dbReference type="AlphaFoldDB" id="A0A975GPT7"/>
<keyword evidence="3" id="KW-1185">Reference proteome</keyword>
<accession>A0A975GPT7</accession>
<protein>
    <submittedName>
        <fullName evidence="2">Uncharacterized protein</fullName>
    </submittedName>
</protein>
<sequence length="85" mass="9483">MNCRSFITFLFSVSDGQKPSADGKSPVEGNRWDSEAGSREPPRPLRGKSVPDFPNFPSAEYCQGIRKKDIVPMTIFICLCTEGKR</sequence>
<organism evidence="2 3">
    <name type="scientific">Desulfonema magnum</name>
    <dbReference type="NCBI Taxonomy" id="45655"/>
    <lineage>
        <taxon>Bacteria</taxon>
        <taxon>Pseudomonadati</taxon>
        <taxon>Thermodesulfobacteriota</taxon>
        <taxon>Desulfobacteria</taxon>
        <taxon>Desulfobacterales</taxon>
        <taxon>Desulfococcaceae</taxon>
        <taxon>Desulfonema</taxon>
    </lineage>
</organism>
<feature type="region of interest" description="Disordered" evidence="1">
    <location>
        <begin position="14"/>
        <end position="54"/>
    </location>
</feature>
<proteinExistence type="predicted"/>
<evidence type="ECO:0000256" key="1">
    <source>
        <dbReference type="SAM" id="MobiDB-lite"/>
    </source>
</evidence>
<reference evidence="2" key="1">
    <citation type="journal article" date="2021" name="Microb. Physiol.">
        <title>Proteogenomic Insights into the Physiology of Marine, Sulfate-Reducing, Filamentous Desulfonema limicola and Desulfonema magnum.</title>
        <authorList>
            <person name="Schnaars V."/>
            <person name="Wohlbrand L."/>
            <person name="Scheve S."/>
            <person name="Hinrichs C."/>
            <person name="Reinhardt R."/>
            <person name="Rabus R."/>
        </authorList>
    </citation>
    <scope>NUCLEOTIDE SEQUENCE</scope>
    <source>
        <strain evidence="2">4be13</strain>
    </source>
</reference>
<feature type="compositionally biased region" description="Basic and acidic residues" evidence="1">
    <location>
        <begin position="30"/>
        <end position="43"/>
    </location>
</feature>
<evidence type="ECO:0000313" key="2">
    <source>
        <dbReference type="EMBL" id="QTA89160.1"/>
    </source>
</evidence>
<gene>
    <name evidence="2" type="ORF">dnm_052090</name>
</gene>
<dbReference type="Proteomes" id="UP000663722">
    <property type="component" value="Chromosome"/>
</dbReference>
<name>A0A975GPT7_9BACT</name>